<comment type="caution">
    <text evidence="1">The sequence shown here is derived from an EMBL/GenBank/DDBJ whole genome shotgun (WGS) entry which is preliminary data.</text>
</comment>
<reference evidence="1 2" key="1">
    <citation type="journal article" date="2020" name="Cell">
        <title>Large-Scale Comparative Analyses of Tick Genomes Elucidate Their Genetic Diversity and Vector Capacities.</title>
        <authorList>
            <consortium name="Tick Genome and Microbiome Consortium (TIGMIC)"/>
            <person name="Jia N."/>
            <person name="Wang J."/>
            <person name="Shi W."/>
            <person name="Du L."/>
            <person name="Sun Y."/>
            <person name="Zhan W."/>
            <person name="Jiang J.F."/>
            <person name="Wang Q."/>
            <person name="Zhang B."/>
            <person name="Ji P."/>
            <person name="Bell-Sakyi L."/>
            <person name="Cui X.M."/>
            <person name="Yuan T.T."/>
            <person name="Jiang B.G."/>
            <person name="Yang W.F."/>
            <person name="Lam T.T."/>
            <person name="Chang Q.C."/>
            <person name="Ding S.J."/>
            <person name="Wang X.J."/>
            <person name="Zhu J.G."/>
            <person name="Ruan X.D."/>
            <person name="Zhao L."/>
            <person name="Wei J.T."/>
            <person name="Ye R.Z."/>
            <person name="Que T.C."/>
            <person name="Du C.H."/>
            <person name="Zhou Y.H."/>
            <person name="Cheng J.X."/>
            <person name="Dai P.F."/>
            <person name="Guo W.B."/>
            <person name="Han X.H."/>
            <person name="Huang E.J."/>
            <person name="Li L.F."/>
            <person name="Wei W."/>
            <person name="Gao Y.C."/>
            <person name="Liu J.Z."/>
            <person name="Shao H.Z."/>
            <person name="Wang X."/>
            <person name="Wang C.C."/>
            <person name="Yang T.C."/>
            <person name="Huo Q.B."/>
            <person name="Li W."/>
            <person name="Chen H.Y."/>
            <person name="Chen S.E."/>
            <person name="Zhou L.G."/>
            <person name="Ni X.B."/>
            <person name="Tian J.H."/>
            <person name="Sheng Y."/>
            <person name="Liu T."/>
            <person name="Pan Y.S."/>
            <person name="Xia L.Y."/>
            <person name="Li J."/>
            <person name="Zhao F."/>
            <person name="Cao W.C."/>
        </authorList>
    </citation>
    <scope>NUCLEOTIDE SEQUENCE [LARGE SCALE GENOMIC DNA]</scope>
    <source>
        <strain evidence="1">HaeL-2018</strain>
    </source>
</reference>
<evidence type="ECO:0000313" key="1">
    <source>
        <dbReference type="EMBL" id="KAH9360649.1"/>
    </source>
</evidence>
<protein>
    <submittedName>
        <fullName evidence="1">Uncharacterized protein</fullName>
    </submittedName>
</protein>
<dbReference type="VEuPathDB" id="VectorBase:HLOH_040331"/>
<dbReference type="EMBL" id="JABSTR010000001">
    <property type="protein sequence ID" value="KAH9360649.1"/>
    <property type="molecule type" value="Genomic_DNA"/>
</dbReference>
<dbReference type="AlphaFoldDB" id="A0A9J6FE41"/>
<keyword evidence="2" id="KW-1185">Reference proteome</keyword>
<gene>
    <name evidence="1" type="ORF">HPB48_004781</name>
</gene>
<dbReference type="Proteomes" id="UP000821853">
    <property type="component" value="Chromosome 1"/>
</dbReference>
<accession>A0A9J6FE41</accession>
<organism evidence="1 2">
    <name type="scientific">Haemaphysalis longicornis</name>
    <name type="common">Bush tick</name>
    <dbReference type="NCBI Taxonomy" id="44386"/>
    <lineage>
        <taxon>Eukaryota</taxon>
        <taxon>Metazoa</taxon>
        <taxon>Ecdysozoa</taxon>
        <taxon>Arthropoda</taxon>
        <taxon>Chelicerata</taxon>
        <taxon>Arachnida</taxon>
        <taxon>Acari</taxon>
        <taxon>Parasitiformes</taxon>
        <taxon>Ixodida</taxon>
        <taxon>Ixodoidea</taxon>
        <taxon>Ixodidae</taxon>
        <taxon>Haemaphysalinae</taxon>
        <taxon>Haemaphysalis</taxon>
    </lineage>
</organism>
<proteinExistence type="predicted"/>
<name>A0A9J6FE41_HAELO</name>
<sequence>MSTRNFQRIAKTFQAPPVLDTEAIRFATPQRLQPADSRHEGHGVYFSCHAIQGLKTLPNKLFSCSERRIEEQVRYLRQVESVNADMPAIEFWTTVDKFKDPSGANPMQDISAPAMNLLVLPL</sequence>
<evidence type="ECO:0000313" key="2">
    <source>
        <dbReference type="Proteomes" id="UP000821853"/>
    </source>
</evidence>